<name>A0A1H7I5R5_9SPHI</name>
<accession>A0A1H7I5R5</accession>
<evidence type="ECO:0000313" key="2">
    <source>
        <dbReference type="EMBL" id="SEK55895.1"/>
    </source>
</evidence>
<dbReference type="STRING" id="332977.SAMN05421740_10277"/>
<feature type="signal peptide" evidence="1">
    <location>
        <begin position="1"/>
        <end position="21"/>
    </location>
</feature>
<protein>
    <submittedName>
        <fullName evidence="2">Uncharacterized protein</fullName>
    </submittedName>
</protein>
<keyword evidence="1" id="KW-0732">Signal</keyword>
<reference evidence="3" key="1">
    <citation type="submission" date="2016-10" db="EMBL/GenBank/DDBJ databases">
        <authorList>
            <person name="Varghese N."/>
            <person name="Submissions S."/>
        </authorList>
    </citation>
    <scope>NUCLEOTIDE SEQUENCE [LARGE SCALE GENOMIC DNA]</scope>
    <source>
        <strain evidence="3">Jip14</strain>
    </source>
</reference>
<proteinExistence type="predicted"/>
<dbReference type="EMBL" id="FNZR01000002">
    <property type="protein sequence ID" value="SEK55895.1"/>
    <property type="molecule type" value="Genomic_DNA"/>
</dbReference>
<sequence>MFQRNFIVKAWFFCVLLAANASCSNPDGSQSISSQNVYFSLGDYFTQEADRLQQRAPDIAKTVSKNGETESRDTRIGNWKNELELFIDSDINKPAWQHSYRIDSTATSLTYTSLDPALRTEQIRIEKDANDDINRIHIVNRVNNMLYQTNEQLDYYPDSLYRIIRKQQVRIIGASSYTVNGIIQ</sequence>
<organism evidence="2 3">
    <name type="scientific">Parapedobacter koreensis</name>
    <dbReference type="NCBI Taxonomy" id="332977"/>
    <lineage>
        <taxon>Bacteria</taxon>
        <taxon>Pseudomonadati</taxon>
        <taxon>Bacteroidota</taxon>
        <taxon>Sphingobacteriia</taxon>
        <taxon>Sphingobacteriales</taxon>
        <taxon>Sphingobacteriaceae</taxon>
        <taxon>Parapedobacter</taxon>
    </lineage>
</organism>
<keyword evidence="3" id="KW-1185">Reference proteome</keyword>
<dbReference type="AlphaFoldDB" id="A0A1H7I5R5"/>
<dbReference type="Proteomes" id="UP000198916">
    <property type="component" value="Unassembled WGS sequence"/>
</dbReference>
<gene>
    <name evidence="2" type="ORF">SAMN05421740_10277</name>
</gene>
<evidence type="ECO:0000256" key="1">
    <source>
        <dbReference type="SAM" id="SignalP"/>
    </source>
</evidence>
<evidence type="ECO:0000313" key="3">
    <source>
        <dbReference type="Proteomes" id="UP000198916"/>
    </source>
</evidence>
<feature type="chain" id="PRO_5011703063" evidence="1">
    <location>
        <begin position="22"/>
        <end position="184"/>
    </location>
</feature>